<comment type="caution">
    <text evidence="3">The sequence shown here is derived from an EMBL/GenBank/DDBJ whole genome shotgun (WGS) entry which is preliminary data.</text>
</comment>
<evidence type="ECO:0000313" key="4">
    <source>
        <dbReference type="Proteomes" id="UP000660047"/>
    </source>
</evidence>
<feature type="transmembrane region" description="Helical" evidence="2">
    <location>
        <begin position="487"/>
        <end position="504"/>
    </location>
</feature>
<dbReference type="EMBL" id="BLYL01000007">
    <property type="protein sequence ID" value="GFO94438.1"/>
    <property type="molecule type" value="Genomic_DNA"/>
</dbReference>
<evidence type="ECO:0000313" key="3">
    <source>
        <dbReference type="EMBL" id="GFO94438.1"/>
    </source>
</evidence>
<feature type="compositionally biased region" description="Low complexity" evidence="1">
    <location>
        <begin position="425"/>
        <end position="467"/>
    </location>
</feature>
<organism evidence="3 4">
    <name type="scientific">Coprococcus eutactus</name>
    <dbReference type="NCBI Taxonomy" id="33043"/>
    <lineage>
        <taxon>Bacteria</taxon>
        <taxon>Bacillati</taxon>
        <taxon>Bacillota</taxon>
        <taxon>Clostridia</taxon>
        <taxon>Lachnospirales</taxon>
        <taxon>Lachnospiraceae</taxon>
        <taxon>Coprococcus</taxon>
    </lineage>
</organism>
<name>A0AAI9K4X4_9FIRM</name>
<feature type="region of interest" description="Disordered" evidence="1">
    <location>
        <begin position="342"/>
        <end position="481"/>
    </location>
</feature>
<evidence type="ECO:0000256" key="1">
    <source>
        <dbReference type="SAM" id="MobiDB-lite"/>
    </source>
</evidence>
<feature type="compositionally biased region" description="Acidic residues" evidence="1">
    <location>
        <begin position="393"/>
        <end position="424"/>
    </location>
</feature>
<sequence length="509" mass="55076">MRGNHDNGMCFQTMQLIAVAVAMVFVLCVTAGTIGALAKADDGSYMLQSSSATELMGDFGVICFDTLYAQTHLHSNFITRTLSANSNSGLRNSYGVYEEFYFENAERMCGCVSDAGTDMLYTGSEVRRADGGEIYIRMNDGSETKLDSPANVRTDAEIAEDGEYSKYADMADIQRKFIDYSQKLRTYADTEGTVDVDITGDMNDRSVSVNGSGLHVVSMDYSQLAAGTNPIYFEFPDYGDDTVLLMNIDLAGIQDAVLGDLILGSKSDAKANDNGNFYNAYNRMYFNFYDSSAADGQFGGSITFAGRGFGTVIAPEAAVNLGHNWDGCVVSEVFSNGGEFHRVPGNDFLDEEPTTEGTTTEDTTTEDTTMEGTTTEDTTTEDTTTKDTTTEDTTTEDTTTEDTTTEDTTTEDTTTEDTTTEDTTTESTTGTTTEDTSTETTTGTTTESTTERTTWSTTGTTNTMTTTRNTPPGRHPDTGDRLPVKETAVVVILALMGSAGILIYKKIRK</sequence>
<reference evidence="3" key="1">
    <citation type="submission" date="2020-06" db="EMBL/GenBank/DDBJ databases">
        <title>Characterization of fructooligosaccharide metabolism and fructooligosaccharide-degrading enzymes in human commensal butyrate producers.</title>
        <authorList>
            <person name="Tanno H."/>
            <person name="Fujii T."/>
            <person name="Hirano K."/>
            <person name="Maeno S."/>
            <person name="Tonozuka T."/>
            <person name="Sakamoto M."/>
            <person name="Ohkuma M."/>
            <person name="Tochio T."/>
            <person name="Endo A."/>
        </authorList>
    </citation>
    <scope>NUCLEOTIDE SEQUENCE</scope>
    <source>
        <strain evidence="3">JCM 31265</strain>
    </source>
</reference>
<keyword evidence="2" id="KW-1133">Transmembrane helix</keyword>
<dbReference type="Proteomes" id="UP000660047">
    <property type="component" value="Unassembled WGS sequence"/>
</dbReference>
<gene>
    <name evidence="3" type="ORF">COEU31_14840</name>
</gene>
<evidence type="ECO:0000256" key="2">
    <source>
        <dbReference type="SAM" id="Phobius"/>
    </source>
</evidence>
<dbReference type="AlphaFoldDB" id="A0AAI9K4X4"/>
<keyword evidence="2" id="KW-0812">Transmembrane</keyword>
<protein>
    <recommendedName>
        <fullName evidence="5">Choice-of-anchor A family protein</fullName>
    </recommendedName>
</protein>
<evidence type="ECO:0008006" key="5">
    <source>
        <dbReference type="Google" id="ProtNLM"/>
    </source>
</evidence>
<proteinExistence type="predicted"/>
<keyword evidence="2" id="KW-0472">Membrane</keyword>
<accession>A0AAI9K4X4</accession>
<dbReference type="RefSeq" id="WP_055223732.1">
    <property type="nucleotide sequence ID" value="NZ_BLYL01000007.1"/>
</dbReference>